<feature type="domain" description="LD-carboxypeptidase C-terminal" evidence="4">
    <location>
        <begin position="209"/>
        <end position="325"/>
    </location>
</feature>
<keyword evidence="5" id="KW-0121">Carboxypeptidase</keyword>
<dbReference type="Proteomes" id="UP000533476">
    <property type="component" value="Unassembled WGS sequence"/>
</dbReference>
<comment type="caution">
    <text evidence="5">The sequence shown here is derived from an EMBL/GenBank/DDBJ whole genome shotgun (WGS) entry which is preliminary data.</text>
</comment>
<dbReference type="Gene3D" id="3.50.30.60">
    <property type="entry name" value="LD-carboxypeptidase A C-terminal domain-like"/>
    <property type="match status" value="1"/>
</dbReference>
<dbReference type="InterPro" id="IPR003507">
    <property type="entry name" value="S66_fam"/>
</dbReference>
<dbReference type="InterPro" id="IPR040921">
    <property type="entry name" value="Peptidase_S66C"/>
</dbReference>
<evidence type="ECO:0000256" key="2">
    <source>
        <dbReference type="ARBA" id="ARBA00022801"/>
    </source>
</evidence>
<protein>
    <submittedName>
        <fullName evidence="5">LD-carboxypeptidase</fullName>
    </submittedName>
</protein>
<gene>
    <name evidence="5" type="ORF">HIJ39_09665</name>
</gene>
<dbReference type="AlphaFoldDB" id="A0A7Y0L3F4"/>
<dbReference type="PANTHER" id="PTHR30237:SF4">
    <property type="entry name" value="LD-CARBOXYPEPTIDASE C-TERMINAL DOMAIN-CONTAINING PROTEIN"/>
    <property type="match status" value="1"/>
</dbReference>
<feature type="domain" description="LD-carboxypeptidase N-terminal" evidence="3">
    <location>
        <begin position="17"/>
        <end position="136"/>
    </location>
</feature>
<dbReference type="InterPro" id="IPR027478">
    <property type="entry name" value="LdcA_N"/>
</dbReference>
<dbReference type="SUPFAM" id="SSF52317">
    <property type="entry name" value="Class I glutamine amidotransferase-like"/>
    <property type="match status" value="1"/>
</dbReference>
<dbReference type="InterPro" id="IPR040449">
    <property type="entry name" value="Peptidase_S66_N"/>
</dbReference>
<dbReference type="InterPro" id="IPR029062">
    <property type="entry name" value="Class_I_gatase-like"/>
</dbReference>
<proteinExistence type="inferred from homology"/>
<keyword evidence="6" id="KW-1185">Reference proteome</keyword>
<dbReference type="Pfam" id="PF02016">
    <property type="entry name" value="Peptidase_S66"/>
    <property type="match status" value="1"/>
</dbReference>
<evidence type="ECO:0000313" key="5">
    <source>
        <dbReference type="EMBL" id="NMP22617.1"/>
    </source>
</evidence>
<dbReference type="PANTHER" id="PTHR30237">
    <property type="entry name" value="MURAMOYLTETRAPEPTIDE CARBOXYPEPTIDASE"/>
    <property type="match status" value="1"/>
</dbReference>
<evidence type="ECO:0000259" key="4">
    <source>
        <dbReference type="Pfam" id="PF17676"/>
    </source>
</evidence>
<reference evidence="5 6" key="1">
    <citation type="submission" date="2020-04" db="EMBL/GenBank/DDBJ databases">
        <authorList>
            <person name="Zhang R."/>
            <person name="Schippers A."/>
        </authorList>
    </citation>
    <scope>NUCLEOTIDE SEQUENCE [LARGE SCALE GENOMIC DNA]</scope>
    <source>
        <strain evidence="5 6">DSM 109850</strain>
    </source>
</reference>
<dbReference type="EMBL" id="JABBVZ010000027">
    <property type="protein sequence ID" value="NMP22617.1"/>
    <property type="molecule type" value="Genomic_DNA"/>
</dbReference>
<dbReference type="CDD" id="cd07062">
    <property type="entry name" value="Peptidase_S66_mccF_like"/>
    <property type="match status" value="1"/>
</dbReference>
<accession>A0A7Y0L3F4</accession>
<name>A0A7Y0L3F4_9FIRM</name>
<evidence type="ECO:0000256" key="1">
    <source>
        <dbReference type="ARBA" id="ARBA00010233"/>
    </source>
</evidence>
<dbReference type="PIRSF" id="PIRSF028757">
    <property type="entry name" value="LD-carboxypeptidase"/>
    <property type="match status" value="1"/>
</dbReference>
<dbReference type="InterPro" id="IPR027461">
    <property type="entry name" value="Carboxypeptidase_A_C_sf"/>
</dbReference>
<dbReference type="GO" id="GO:0004180">
    <property type="term" value="F:carboxypeptidase activity"/>
    <property type="evidence" value="ECO:0007669"/>
    <property type="project" value="UniProtKB-KW"/>
</dbReference>
<dbReference type="Gene3D" id="3.40.50.10740">
    <property type="entry name" value="Class I glutamine amidotransferase-like"/>
    <property type="match status" value="1"/>
</dbReference>
<dbReference type="SUPFAM" id="SSF141986">
    <property type="entry name" value="LD-carboxypeptidase A C-terminal domain-like"/>
    <property type="match status" value="1"/>
</dbReference>
<comment type="similarity">
    <text evidence="1">Belongs to the peptidase S66 family.</text>
</comment>
<keyword evidence="2" id="KW-0378">Hydrolase</keyword>
<evidence type="ECO:0000259" key="3">
    <source>
        <dbReference type="Pfam" id="PF02016"/>
    </source>
</evidence>
<evidence type="ECO:0000313" key="6">
    <source>
        <dbReference type="Proteomes" id="UP000533476"/>
    </source>
</evidence>
<keyword evidence="5" id="KW-0645">Protease</keyword>
<organism evidence="5 6">
    <name type="scientific">Sulfobacillus harzensis</name>
    <dbReference type="NCBI Taxonomy" id="2729629"/>
    <lineage>
        <taxon>Bacteria</taxon>
        <taxon>Bacillati</taxon>
        <taxon>Bacillota</taxon>
        <taxon>Clostridia</taxon>
        <taxon>Eubacteriales</taxon>
        <taxon>Clostridiales Family XVII. Incertae Sedis</taxon>
        <taxon>Sulfobacillus</taxon>
    </lineage>
</organism>
<dbReference type="Pfam" id="PF17676">
    <property type="entry name" value="Peptidase_S66C"/>
    <property type="match status" value="1"/>
</dbReference>
<sequence length="349" mass="38729">MDKEIRLPRTLKTGDTVAVVSPSAPGVARWPHRTERGRQYLESLGLRVKFMPHSQENHGLVSAPAQHRAADIMEAFEDDSVSAIIAAIGGNYSREVLPHLDFNLIADHPKIFQGYSDATTLLWAIWKHTRMITLYGPALLTNLAEYPKPLTFTDFWLRTFWFASGPIHFQPADTWTDEFLNFDTKDDLKRPRHQYDNGKWVDLRPGQAEGRILAGCLETIAHDILDDAHCPDFAGTILAVELSDESPSIPSVEASLEKLNHAKGFAQIQGLLVGRPARYSAADRNELWDRVRALAAAYDIPALGNLDFGHSDPFCPLPIGTRVQLSVGGPRGSMLQSVESATWNGIKEG</sequence>